<name>A0A2T6ZHR7_TUBBO</name>
<dbReference type="Gene3D" id="2.120.10.70">
    <property type="entry name" value="Fucose-specific lectin"/>
    <property type="match status" value="1"/>
</dbReference>
<accession>A0A2T6ZHR7</accession>
<dbReference type="EMBL" id="NESQ01000255">
    <property type="protein sequence ID" value="PUU75031.1"/>
    <property type="molecule type" value="Genomic_DNA"/>
</dbReference>
<dbReference type="InterPro" id="IPR012475">
    <property type="entry name" value="Fungal_lectin"/>
</dbReference>
<evidence type="ECO:0000256" key="1">
    <source>
        <dbReference type="ARBA" id="ARBA00009042"/>
    </source>
</evidence>
<reference evidence="2 3" key="1">
    <citation type="submission" date="2017-04" db="EMBL/GenBank/DDBJ databases">
        <title>Draft genome sequence of Tuber borchii Vittad., a whitish edible truffle.</title>
        <authorList>
            <consortium name="DOE Joint Genome Institute"/>
            <person name="Murat C."/>
            <person name="Kuo A."/>
            <person name="Barry K.W."/>
            <person name="Clum A."/>
            <person name="Dockter R.B."/>
            <person name="Fauchery L."/>
            <person name="Iotti M."/>
            <person name="Kohler A."/>
            <person name="Labutti K."/>
            <person name="Lindquist E.A."/>
            <person name="Lipzen A."/>
            <person name="Ohm R.A."/>
            <person name="Wang M."/>
            <person name="Grigoriev I.V."/>
            <person name="Zambonelli A."/>
            <person name="Martin F.M."/>
        </authorList>
    </citation>
    <scope>NUCLEOTIDE SEQUENCE [LARGE SCALE GENOMIC DNA]</scope>
    <source>
        <strain evidence="2 3">Tbo3840</strain>
    </source>
</reference>
<comment type="caution">
    <text evidence="2">The sequence shown here is derived from an EMBL/GenBank/DDBJ whole genome shotgun (WGS) entry which is preliminary data.</text>
</comment>
<organism evidence="2 3">
    <name type="scientific">Tuber borchii</name>
    <name type="common">White truffle</name>
    <dbReference type="NCBI Taxonomy" id="42251"/>
    <lineage>
        <taxon>Eukaryota</taxon>
        <taxon>Fungi</taxon>
        <taxon>Dikarya</taxon>
        <taxon>Ascomycota</taxon>
        <taxon>Pezizomycotina</taxon>
        <taxon>Pezizomycetes</taxon>
        <taxon>Pezizales</taxon>
        <taxon>Tuberaceae</taxon>
        <taxon>Tuber</taxon>
    </lineage>
</organism>
<sequence>MDAMLVRSPLASYSFTSSKGTNLHVCYQDKSGNIKQSIFDSKSGWRTSPNGIISKADLNNELAITGWASGDEEHVYYIGEGNKIVERCWSATKQLTNSIPFSPLAATPVAGSTPSVRVYLQDTSSQIMEWGIDDGKNYKQYQKGLPTN</sequence>
<protein>
    <submittedName>
        <fullName evidence="2">Uncharacterized protein</fullName>
    </submittedName>
</protein>
<comment type="similarity">
    <text evidence="1">Belongs to the fungal fucose-specific lectin family.</text>
</comment>
<dbReference type="SUPFAM" id="SSF89372">
    <property type="entry name" value="Fucose-specific lectin"/>
    <property type="match status" value="1"/>
</dbReference>
<keyword evidence="3" id="KW-1185">Reference proteome</keyword>
<dbReference type="AlphaFoldDB" id="A0A2T6ZHR7"/>
<proteinExistence type="inferred from homology"/>
<evidence type="ECO:0000313" key="2">
    <source>
        <dbReference type="EMBL" id="PUU75031.1"/>
    </source>
</evidence>
<dbReference type="OrthoDB" id="407298at2759"/>
<evidence type="ECO:0000313" key="3">
    <source>
        <dbReference type="Proteomes" id="UP000244722"/>
    </source>
</evidence>
<dbReference type="Proteomes" id="UP000244722">
    <property type="component" value="Unassembled WGS sequence"/>
</dbReference>
<dbReference type="Pfam" id="PF07938">
    <property type="entry name" value="Fungal_lectin"/>
    <property type="match status" value="1"/>
</dbReference>
<dbReference type="STRING" id="42251.A0A2T6ZHR7"/>
<gene>
    <name evidence="2" type="ORF">B9Z19DRAFT_1132084</name>
</gene>